<comment type="caution">
    <text evidence="1">The sequence shown here is derived from an EMBL/GenBank/DDBJ whole genome shotgun (WGS) entry which is preliminary data.</text>
</comment>
<dbReference type="Proteomes" id="UP000708208">
    <property type="component" value="Unassembled WGS sequence"/>
</dbReference>
<protein>
    <submittedName>
        <fullName evidence="1">Uncharacterized protein</fullName>
    </submittedName>
</protein>
<sequence>NNLFPTHKRSLPRVLIPILEPSGSFPELSSNLGN</sequence>
<evidence type="ECO:0000313" key="2">
    <source>
        <dbReference type="Proteomes" id="UP000708208"/>
    </source>
</evidence>
<keyword evidence="2" id="KW-1185">Reference proteome</keyword>
<dbReference type="AlphaFoldDB" id="A0A8J2LM07"/>
<gene>
    <name evidence="1" type="ORF">AFUS01_LOCUS34864</name>
</gene>
<reference evidence="1" key="1">
    <citation type="submission" date="2021-06" db="EMBL/GenBank/DDBJ databases">
        <authorList>
            <person name="Hodson N. C."/>
            <person name="Mongue J. A."/>
            <person name="Jaron S. K."/>
        </authorList>
    </citation>
    <scope>NUCLEOTIDE SEQUENCE</scope>
</reference>
<accession>A0A8J2LM07</accession>
<evidence type="ECO:0000313" key="1">
    <source>
        <dbReference type="EMBL" id="CAG7824720.1"/>
    </source>
</evidence>
<name>A0A8J2LM07_9HEXA</name>
<organism evidence="1 2">
    <name type="scientific">Allacma fusca</name>
    <dbReference type="NCBI Taxonomy" id="39272"/>
    <lineage>
        <taxon>Eukaryota</taxon>
        <taxon>Metazoa</taxon>
        <taxon>Ecdysozoa</taxon>
        <taxon>Arthropoda</taxon>
        <taxon>Hexapoda</taxon>
        <taxon>Collembola</taxon>
        <taxon>Symphypleona</taxon>
        <taxon>Sminthuridae</taxon>
        <taxon>Allacma</taxon>
    </lineage>
</organism>
<dbReference type="EMBL" id="CAJVCH010533743">
    <property type="protein sequence ID" value="CAG7824720.1"/>
    <property type="molecule type" value="Genomic_DNA"/>
</dbReference>
<proteinExistence type="predicted"/>
<feature type="non-terminal residue" evidence="1">
    <location>
        <position position="1"/>
    </location>
</feature>